<proteinExistence type="predicted"/>
<accession>A0A4P7XED9</accession>
<keyword evidence="3" id="KW-0716">Sensory transduction</keyword>
<evidence type="ECO:0000256" key="2">
    <source>
        <dbReference type="ARBA" id="ARBA00022543"/>
    </source>
</evidence>
<dbReference type="GO" id="GO:0009881">
    <property type="term" value="F:photoreceptor activity"/>
    <property type="evidence" value="ECO:0007669"/>
    <property type="project" value="UniProtKB-KW"/>
</dbReference>
<name>A0A4P7XED9_9ALTE</name>
<evidence type="ECO:0000256" key="4">
    <source>
        <dbReference type="ARBA" id="ARBA00022991"/>
    </source>
</evidence>
<evidence type="ECO:0000259" key="7">
    <source>
        <dbReference type="PROSITE" id="PS50046"/>
    </source>
</evidence>
<dbReference type="InterPro" id="IPR029016">
    <property type="entry name" value="GAF-like_dom_sf"/>
</dbReference>
<evidence type="ECO:0000256" key="3">
    <source>
        <dbReference type="ARBA" id="ARBA00022606"/>
    </source>
</evidence>
<dbReference type="PRINTS" id="PR01033">
    <property type="entry name" value="PHYTOCHROME"/>
</dbReference>
<dbReference type="GO" id="GO:0009584">
    <property type="term" value="P:detection of visible light"/>
    <property type="evidence" value="ECO:0007669"/>
    <property type="project" value="InterPro"/>
</dbReference>
<protein>
    <submittedName>
        <fullName evidence="9">Diguanylate cyclase</fullName>
    </submittedName>
</protein>
<keyword evidence="4" id="KW-0157">Chromophore</keyword>
<evidence type="ECO:0000256" key="6">
    <source>
        <dbReference type="SAM" id="Coils"/>
    </source>
</evidence>
<dbReference type="SMART" id="SM00267">
    <property type="entry name" value="GGDEF"/>
    <property type="match status" value="1"/>
</dbReference>
<sequence length="698" mass="77334">MSEFTKSEIDSALAGCAREPVHTPGAIQPNGCLISADIALQRVLQVSANIDEVLGVSPSTALAGTADHLLGSDLADRLRSMSADGEAASQGSIRVRRTVDSVNRRFSVRHYRSANRTVVELELDDPSPDEDLIPNRNSWLQPVNTAETPQQLLERLTHTVMQLTGYDRVMVYRFDDDNHGSVVAESRSQEADSYLGHHFPASDIPAQVRDLYSINPVRCIPDATAPAVGLLPPEDPLDGTPLDLSLGNLRAVSPVHLLYLRNMGVEAAASFAMHDEGNLWGLVACHNLTAKKLSPGTRDDIAVLVQVATSRLLLLQARLNSRYRQQIRDSRELFLVRQEGKLPTPDSFLQRFGADWLTLFSANGLALLYRGKHYRYGTVPDTTKLDGIANTLSRIQVRNYWHTHQMGQSELADYYAGNDTSGLLAIRLPVSGNAACWLFLFRPGQTMTRTWAGRPEDNSARSPTGKLILTPRSSFSAWTEIMEGISEPWVEIQRRAAIDLGEDLAVVLFSREVDQLNANLTAANERLRRLAQTDALTGLPNRRLLEDRVEVSLSRAHRNNRTLALLFLDLDRFKQINDTLGHRAGDKLIEGVAERLQSLVRETDTVARLGGDEFAILLDEVESPDAAGVIADKVLEVFAVPFELEGDTIDVTFSMGISRYPADGDSFRKLMHHADMAMYQAKSQGRNNYHYYSNPLGH</sequence>
<dbReference type="Gene3D" id="3.30.70.270">
    <property type="match status" value="1"/>
</dbReference>
<dbReference type="Pfam" id="PF08446">
    <property type="entry name" value="PAS_2"/>
    <property type="match status" value="1"/>
</dbReference>
<evidence type="ECO:0000313" key="9">
    <source>
        <dbReference type="EMBL" id="QCF24903.1"/>
    </source>
</evidence>
<feature type="domain" description="Phytochrome chromophore attachment site" evidence="7">
    <location>
        <begin position="148"/>
        <end position="310"/>
    </location>
</feature>
<dbReference type="SUPFAM" id="SSF55785">
    <property type="entry name" value="PYP-like sensor domain (PAS domain)"/>
    <property type="match status" value="1"/>
</dbReference>
<feature type="domain" description="GGDEF" evidence="8">
    <location>
        <begin position="561"/>
        <end position="694"/>
    </location>
</feature>
<dbReference type="Pfam" id="PF00360">
    <property type="entry name" value="PHY"/>
    <property type="match status" value="1"/>
</dbReference>
<dbReference type="InterPro" id="IPR043128">
    <property type="entry name" value="Rev_trsase/Diguanyl_cyclase"/>
</dbReference>
<evidence type="ECO:0000313" key="10">
    <source>
        <dbReference type="Proteomes" id="UP000298049"/>
    </source>
</evidence>
<dbReference type="InterPro" id="IPR029787">
    <property type="entry name" value="Nucleotide_cyclase"/>
</dbReference>
<dbReference type="SMART" id="SM00065">
    <property type="entry name" value="GAF"/>
    <property type="match status" value="1"/>
</dbReference>
<dbReference type="InterPro" id="IPR035965">
    <property type="entry name" value="PAS-like_dom_sf"/>
</dbReference>
<dbReference type="InterPro" id="IPR043150">
    <property type="entry name" value="Phytochrome_PHY_sf"/>
</dbReference>
<dbReference type="RefSeq" id="WP_136546581.1">
    <property type="nucleotide sequence ID" value="NZ_CP031093.1"/>
</dbReference>
<keyword evidence="10" id="KW-1185">Reference proteome</keyword>
<keyword evidence="2" id="KW-0600">Photoreceptor protein</keyword>
<dbReference type="Proteomes" id="UP000298049">
    <property type="component" value="Chromosome"/>
</dbReference>
<dbReference type="Pfam" id="PF00990">
    <property type="entry name" value="GGDEF"/>
    <property type="match status" value="1"/>
</dbReference>
<dbReference type="GO" id="GO:0006355">
    <property type="term" value="P:regulation of DNA-templated transcription"/>
    <property type="evidence" value="ECO:0007669"/>
    <property type="project" value="InterPro"/>
</dbReference>
<dbReference type="Gene3D" id="3.30.450.270">
    <property type="match status" value="1"/>
</dbReference>
<gene>
    <name evidence="9" type="ORF">soil367_02480</name>
</gene>
<comment type="cofactor">
    <cofactor evidence="1">
        <name>Mg(2+)</name>
        <dbReference type="ChEBI" id="CHEBI:18420"/>
    </cofactor>
</comment>
<dbReference type="PANTHER" id="PTHR46663">
    <property type="entry name" value="DIGUANYLATE CYCLASE DGCT-RELATED"/>
    <property type="match status" value="1"/>
</dbReference>
<dbReference type="EMBL" id="CP031093">
    <property type="protein sequence ID" value="QCF24903.1"/>
    <property type="molecule type" value="Genomic_DNA"/>
</dbReference>
<dbReference type="PROSITE" id="PS50887">
    <property type="entry name" value="GGDEF"/>
    <property type="match status" value="1"/>
</dbReference>
<dbReference type="InterPro" id="IPR013515">
    <property type="entry name" value="Phytochrome_cen-reg"/>
</dbReference>
<dbReference type="Pfam" id="PF01590">
    <property type="entry name" value="GAF"/>
    <property type="match status" value="1"/>
</dbReference>
<dbReference type="FunFam" id="3.30.70.270:FF:000001">
    <property type="entry name" value="Diguanylate cyclase domain protein"/>
    <property type="match status" value="1"/>
</dbReference>
<dbReference type="SUPFAM" id="SSF55073">
    <property type="entry name" value="Nucleotide cyclase"/>
    <property type="match status" value="1"/>
</dbReference>
<dbReference type="CDD" id="cd01949">
    <property type="entry name" value="GGDEF"/>
    <property type="match status" value="1"/>
</dbReference>
<dbReference type="SUPFAM" id="SSF55781">
    <property type="entry name" value="GAF domain-like"/>
    <property type="match status" value="2"/>
</dbReference>
<dbReference type="InterPro" id="IPR000160">
    <property type="entry name" value="GGDEF_dom"/>
</dbReference>
<dbReference type="Gene3D" id="3.30.450.40">
    <property type="match status" value="1"/>
</dbReference>
<keyword evidence="5" id="KW-0675">Receptor</keyword>
<dbReference type="AlphaFoldDB" id="A0A4P7XED9"/>
<dbReference type="PANTHER" id="PTHR46663:SF2">
    <property type="entry name" value="GGDEF DOMAIN-CONTAINING PROTEIN"/>
    <property type="match status" value="1"/>
</dbReference>
<evidence type="ECO:0000256" key="1">
    <source>
        <dbReference type="ARBA" id="ARBA00001946"/>
    </source>
</evidence>
<evidence type="ECO:0000259" key="8">
    <source>
        <dbReference type="PROSITE" id="PS50887"/>
    </source>
</evidence>
<dbReference type="KEGG" id="hmi:soil367_02480"/>
<dbReference type="OrthoDB" id="9808408at2"/>
<reference evidence="9 10" key="1">
    <citation type="submission" date="2018-07" db="EMBL/GenBank/DDBJ databases">
        <title>Marsedoiliclastica nanhaica gen. nov. sp. nov., a novel marine hydrocarbonoclastic bacterium isolated from an in-situ enriched hydrocarbon-degrading consortium in deep-sea sediment.</title>
        <authorList>
            <person name="Dong C."/>
            <person name="Ma T."/>
            <person name="Liu R."/>
            <person name="Shao Z."/>
        </authorList>
    </citation>
    <scope>NUCLEOTIDE SEQUENCE [LARGE SCALE GENOMIC DNA]</scope>
    <source>
        <strain evidence="10">soil36-7</strain>
    </source>
</reference>
<dbReference type="GO" id="GO:0003824">
    <property type="term" value="F:catalytic activity"/>
    <property type="evidence" value="ECO:0007669"/>
    <property type="project" value="UniProtKB-ARBA"/>
</dbReference>
<dbReference type="Gene3D" id="3.30.450.20">
    <property type="entry name" value="PAS domain"/>
    <property type="match status" value="1"/>
</dbReference>
<organism evidence="9 10">
    <name type="scientific">Hydrocarboniclastica marina</name>
    <dbReference type="NCBI Taxonomy" id="2259620"/>
    <lineage>
        <taxon>Bacteria</taxon>
        <taxon>Pseudomonadati</taxon>
        <taxon>Pseudomonadota</taxon>
        <taxon>Gammaproteobacteria</taxon>
        <taxon>Alteromonadales</taxon>
        <taxon>Alteromonadaceae</taxon>
        <taxon>Hydrocarboniclastica</taxon>
    </lineage>
</organism>
<dbReference type="InterPro" id="IPR003018">
    <property type="entry name" value="GAF"/>
</dbReference>
<evidence type="ECO:0000256" key="5">
    <source>
        <dbReference type="ARBA" id="ARBA00023170"/>
    </source>
</evidence>
<keyword evidence="6" id="KW-0175">Coiled coil</keyword>
<feature type="coiled-coil region" evidence="6">
    <location>
        <begin position="506"/>
        <end position="533"/>
    </location>
</feature>
<dbReference type="InterPro" id="IPR001294">
    <property type="entry name" value="Phytochrome"/>
</dbReference>
<dbReference type="PROSITE" id="PS50046">
    <property type="entry name" value="PHYTOCHROME_2"/>
    <property type="match status" value="1"/>
</dbReference>
<dbReference type="InterPro" id="IPR013654">
    <property type="entry name" value="PAS_2"/>
</dbReference>
<dbReference type="InterPro" id="IPR016132">
    <property type="entry name" value="Phyto_chromo_attachment"/>
</dbReference>
<dbReference type="InterPro" id="IPR052163">
    <property type="entry name" value="DGC-Regulatory_Protein"/>
</dbReference>
<dbReference type="NCBIfam" id="TIGR00254">
    <property type="entry name" value="GGDEF"/>
    <property type="match status" value="1"/>
</dbReference>